<dbReference type="GO" id="GO:0016787">
    <property type="term" value="F:hydrolase activity"/>
    <property type="evidence" value="ECO:0007669"/>
    <property type="project" value="UniProtKB-KW"/>
</dbReference>
<accession>A0A6J4Q602</accession>
<dbReference type="AlphaFoldDB" id="A0A6J4Q602"/>
<keyword evidence="3" id="KW-0378">Hydrolase</keyword>
<dbReference type="InterPro" id="IPR000073">
    <property type="entry name" value="AB_hydrolase_1"/>
</dbReference>
<evidence type="ECO:0000313" key="3">
    <source>
        <dbReference type="EMBL" id="CAA9434994.1"/>
    </source>
</evidence>
<reference evidence="3" key="1">
    <citation type="submission" date="2020-02" db="EMBL/GenBank/DDBJ databases">
        <authorList>
            <person name="Meier V. D."/>
        </authorList>
    </citation>
    <scope>NUCLEOTIDE SEQUENCE</scope>
    <source>
        <strain evidence="3">AVDCRST_MAG82</strain>
    </source>
</reference>
<dbReference type="PANTHER" id="PTHR43798">
    <property type="entry name" value="MONOACYLGLYCEROL LIPASE"/>
    <property type="match status" value="1"/>
</dbReference>
<dbReference type="PRINTS" id="PR00111">
    <property type="entry name" value="ABHYDROLASE"/>
</dbReference>
<organism evidence="3">
    <name type="scientific">uncultured Rubrobacteraceae bacterium</name>
    <dbReference type="NCBI Taxonomy" id="349277"/>
    <lineage>
        <taxon>Bacteria</taxon>
        <taxon>Bacillati</taxon>
        <taxon>Actinomycetota</taxon>
        <taxon>Rubrobacteria</taxon>
        <taxon>Rubrobacterales</taxon>
        <taxon>Rubrobacteraceae</taxon>
        <taxon>environmental samples</taxon>
    </lineage>
</organism>
<dbReference type="SUPFAM" id="SSF53474">
    <property type="entry name" value="alpha/beta-Hydrolases"/>
    <property type="match status" value="1"/>
</dbReference>
<feature type="region of interest" description="Disordered" evidence="1">
    <location>
        <begin position="207"/>
        <end position="228"/>
    </location>
</feature>
<dbReference type="EMBL" id="CADCVA010000312">
    <property type="protein sequence ID" value="CAA9434994.1"/>
    <property type="molecule type" value="Genomic_DNA"/>
</dbReference>
<feature type="domain" description="AB hydrolase-1" evidence="2">
    <location>
        <begin position="28"/>
        <end position="158"/>
    </location>
</feature>
<dbReference type="Gene3D" id="3.40.50.1820">
    <property type="entry name" value="alpha/beta hydrolase"/>
    <property type="match status" value="1"/>
</dbReference>
<dbReference type="Pfam" id="PF00561">
    <property type="entry name" value="Abhydrolase_1"/>
    <property type="match status" value="1"/>
</dbReference>
<dbReference type="GO" id="GO:0016020">
    <property type="term" value="C:membrane"/>
    <property type="evidence" value="ECO:0007669"/>
    <property type="project" value="TreeGrafter"/>
</dbReference>
<dbReference type="PANTHER" id="PTHR43798:SF33">
    <property type="entry name" value="HYDROLASE, PUTATIVE (AFU_ORTHOLOGUE AFUA_2G14860)-RELATED"/>
    <property type="match status" value="1"/>
</dbReference>
<evidence type="ECO:0000259" key="2">
    <source>
        <dbReference type="Pfam" id="PF00561"/>
    </source>
</evidence>
<gene>
    <name evidence="3" type="ORF">AVDCRST_MAG82-2400</name>
</gene>
<dbReference type="InterPro" id="IPR050266">
    <property type="entry name" value="AB_hydrolase_sf"/>
</dbReference>
<name>A0A6J4Q602_9ACTN</name>
<dbReference type="InterPro" id="IPR029058">
    <property type="entry name" value="AB_hydrolase_fold"/>
</dbReference>
<sequence length="302" mass="33037">MDTNVWKNERVPGGVELAIGRAGEGQDPVICLHGITAQHRAFNAAARYLGPSRGLVGVDLRGRGDSEKPESGYGLEAHASDVVSVLDHLGLDRAVLVGHSMGAFVALKIALASPDRVRALVLLDGGWPRVETRPEEMTDEEKEEAAALQEGLARAFRRLEMVFESPEAYLDFWFPGRGLTMGDLPPDLADYYLYDLETVEGGYNPKASRAAAEEDSPSVSSTSPTAEEMRGVDCPVALVRASQGFFAGSDPLISDEASDAMAKVLDVREEVLLEGANHYTMLWPEYTKMWAPRIFDPPFWER</sequence>
<protein>
    <submittedName>
        <fullName evidence="3">Hydrolase, alpha/beta fold family</fullName>
    </submittedName>
</protein>
<proteinExistence type="predicted"/>
<evidence type="ECO:0000256" key="1">
    <source>
        <dbReference type="SAM" id="MobiDB-lite"/>
    </source>
</evidence>